<gene>
    <name evidence="8" type="ORF">HUO12_00260</name>
</gene>
<dbReference type="Gene3D" id="2.30.330.10">
    <property type="entry name" value="SpoA-like"/>
    <property type="match status" value="1"/>
</dbReference>
<dbReference type="Gene3D" id="3.40.1550.10">
    <property type="entry name" value="CheC-like"/>
    <property type="match status" value="1"/>
</dbReference>
<evidence type="ECO:0000313" key="8">
    <source>
        <dbReference type="EMBL" id="NVE93323.1"/>
    </source>
</evidence>
<name>A0A850H679_9SPHN</name>
<sequence>MKTDHNFVAERALANHCAELISKPLRDPERIEQARTDFAQSLARMLQTGMRSLLASKSVQVAIEPRGPETASSLAQTIGPRAANFALGVADAAQPYALSLDLKTAMVLTDRLFGGEGEEPTEELEALPASCALALQEVGLSVARAIAEALEREPAPQILSQHEKFARMEVFPRGDYCLSWTVTVKQDGRSDWSFLLMTTEHTLDAVLDTGSGSKVQNGFAASPDAKPFADIPLLARAILAEFKLPLGRLARLSPGDSIPLAPAREVPLMIGRQTLAHGRVGALDERIALRISNLSSPEMTS</sequence>
<dbReference type="EMBL" id="JABWTA010000001">
    <property type="protein sequence ID" value="NVE93323.1"/>
    <property type="molecule type" value="Genomic_DNA"/>
</dbReference>
<evidence type="ECO:0000313" key="9">
    <source>
        <dbReference type="Proteomes" id="UP000546031"/>
    </source>
</evidence>
<dbReference type="Proteomes" id="UP000546031">
    <property type="component" value="Unassembled WGS sequence"/>
</dbReference>
<keyword evidence="8" id="KW-0282">Flagellum</keyword>
<feature type="domain" description="Flagellar motor switch protein FliN-like C-terminal" evidence="7">
    <location>
        <begin position="230"/>
        <end position="293"/>
    </location>
</feature>
<keyword evidence="8" id="KW-0966">Cell projection</keyword>
<reference evidence="8 9" key="1">
    <citation type="submission" date="2020-06" db="EMBL/GenBank/DDBJ databases">
        <title>Altererythrobacter lutimaris sp. nov., a marine bacterium isolated from a tidal flat.</title>
        <authorList>
            <person name="Kim D."/>
            <person name="Yoo Y."/>
            <person name="Kim J.-J."/>
        </authorList>
    </citation>
    <scope>NUCLEOTIDE SEQUENCE [LARGE SCALE GENOMIC DNA]</scope>
    <source>
        <strain evidence="8 9">JGD-16</strain>
    </source>
</reference>
<keyword evidence="8" id="KW-0969">Cilium</keyword>
<dbReference type="GO" id="GO:0005886">
    <property type="term" value="C:plasma membrane"/>
    <property type="evidence" value="ECO:0007669"/>
    <property type="project" value="UniProtKB-SubCell"/>
</dbReference>
<dbReference type="Pfam" id="PF01052">
    <property type="entry name" value="FliMN_C"/>
    <property type="match status" value="1"/>
</dbReference>
<dbReference type="RefSeq" id="WP_176271699.1">
    <property type="nucleotide sequence ID" value="NZ_JABWTA010000001.1"/>
</dbReference>
<evidence type="ECO:0000256" key="2">
    <source>
        <dbReference type="ARBA" id="ARBA00022475"/>
    </source>
</evidence>
<evidence type="ECO:0000259" key="7">
    <source>
        <dbReference type="Pfam" id="PF01052"/>
    </source>
</evidence>
<dbReference type="InterPro" id="IPR036429">
    <property type="entry name" value="SpoA-like_sf"/>
</dbReference>
<comment type="caution">
    <text evidence="8">The sequence shown here is derived from an EMBL/GenBank/DDBJ whole genome shotgun (WGS) entry which is preliminary data.</text>
</comment>
<evidence type="ECO:0000256" key="1">
    <source>
        <dbReference type="ARBA" id="ARBA00004202"/>
    </source>
</evidence>
<dbReference type="AlphaFoldDB" id="A0A850H679"/>
<keyword evidence="2" id="KW-1003">Cell membrane</keyword>
<evidence type="ECO:0000256" key="6">
    <source>
        <dbReference type="ARBA" id="ARBA00025044"/>
    </source>
</evidence>
<comment type="subcellular location">
    <subcellularLocation>
        <location evidence="1">Cell membrane</location>
        <topology evidence="1">Peripheral membrane protein</topology>
    </subcellularLocation>
</comment>
<evidence type="ECO:0000256" key="5">
    <source>
        <dbReference type="ARBA" id="ARBA00023136"/>
    </source>
</evidence>
<accession>A0A850H679</accession>
<protein>
    <submittedName>
        <fullName evidence="8">FliM/FliN family flagellar motor switch protein</fullName>
    </submittedName>
</protein>
<dbReference type="SUPFAM" id="SSF101801">
    <property type="entry name" value="Surface presentation of antigens (SPOA)"/>
    <property type="match status" value="1"/>
</dbReference>
<evidence type="ECO:0000256" key="3">
    <source>
        <dbReference type="ARBA" id="ARBA00022500"/>
    </source>
</evidence>
<keyword evidence="9" id="KW-1185">Reference proteome</keyword>
<evidence type="ECO:0000256" key="4">
    <source>
        <dbReference type="ARBA" id="ARBA00022779"/>
    </source>
</evidence>
<keyword evidence="3" id="KW-0145">Chemotaxis</keyword>
<keyword evidence="4" id="KW-0283">Flagellar rotation</keyword>
<comment type="function">
    <text evidence="6">FliM is one of three proteins (FliG, FliN, FliM) that forms the rotor-mounted switch complex (C ring), located at the base of the basal body. This complex interacts with the CheY and CheZ chemotaxis proteins, in addition to contacting components of the motor that determine the direction of flagellar rotation.</text>
</comment>
<organism evidence="8 9">
    <name type="scientific">Altererythrobacter lutimaris</name>
    <dbReference type="NCBI Taxonomy" id="2743979"/>
    <lineage>
        <taxon>Bacteria</taxon>
        <taxon>Pseudomonadati</taxon>
        <taxon>Pseudomonadota</taxon>
        <taxon>Alphaproteobacteria</taxon>
        <taxon>Sphingomonadales</taxon>
        <taxon>Erythrobacteraceae</taxon>
        <taxon>Altererythrobacter</taxon>
    </lineage>
</organism>
<proteinExistence type="predicted"/>
<dbReference type="GO" id="GO:0097588">
    <property type="term" value="P:archaeal or bacterial-type flagellum-dependent cell motility"/>
    <property type="evidence" value="ECO:0007669"/>
    <property type="project" value="UniProtKB-KW"/>
</dbReference>
<keyword evidence="5" id="KW-0472">Membrane</keyword>
<dbReference type="InterPro" id="IPR028976">
    <property type="entry name" value="CheC-like_sf"/>
</dbReference>
<dbReference type="GO" id="GO:0006935">
    <property type="term" value="P:chemotaxis"/>
    <property type="evidence" value="ECO:0007669"/>
    <property type="project" value="UniProtKB-KW"/>
</dbReference>
<dbReference type="InterPro" id="IPR001543">
    <property type="entry name" value="FliN-like_C"/>
</dbReference>